<dbReference type="CDD" id="cd11546">
    <property type="entry name" value="NTP-PPase_His4"/>
    <property type="match status" value="1"/>
</dbReference>
<dbReference type="Gene3D" id="3.10.20.810">
    <property type="entry name" value="Phosphoribosyl-AMP cyclohydrolase"/>
    <property type="match status" value="1"/>
</dbReference>
<dbReference type="AlphaFoldDB" id="A0A0M0K5S8"/>
<protein>
    <submittedName>
        <fullName evidence="15">Histidine biosynthesis trifunctional-protein</fullName>
    </submittedName>
</protein>
<name>A0A0M0K5S8_9EUKA</name>
<reference evidence="16" key="1">
    <citation type="journal article" date="2015" name="PLoS Genet.">
        <title>Genome Sequence and Transcriptome Analyses of Chrysochromulina tobin: Metabolic Tools for Enhanced Algal Fitness in the Prominent Order Prymnesiales (Haptophyceae).</title>
        <authorList>
            <person name="Hovde B.T."/>
            <person name="Deodato C.R."/>
            <person name="Hunsperger H.M."/>
            <person name="Ryken S.A."/>
            <person name="Yost W."/>
            <person name="Jha R.K."/>
            <person name="Patterson J."/>
            <person name="Monnat R.J. Jr."/>
            <person name="Barlow S.B."/>
            <person name="Starkenburg S.R."/>
            <person name="Cattolico R.A."/>
        </authorList>
    </citation>
    <scope>NUCLEOTIDE SEQUENCE</scope>
    <source>
        <strain evidence="16">CCMP291</strain>
    </source>
</reference>
<dbReference type="GO" id="GO:0051213">
    <property type="term" value="F:dioxygenase activity"/>
    <property type="evidence" value="ECO:0007669"/>
    <property type="project" value="UniProtKB-KW"/>
</dbReference>
<evidence type="ECO:0000313" key="16">
    <source>
        <dbReference type="Proteomes" id="UP000037460"/>
    </source>
</evidence>
<dbReference type="SUPFAM" id="SSF141734">
    <property type="entry name" value="HisI-like"/>
    <property type="match status" value="1"/>
</dbReference>
<dbReference type="GO" id="GO:0031418">
    <property type="term" value="F:L-ascorbic acid binding"/>
    <property type="evidence" value="ECO:0007669"/>
    <property type="project" value="InterPro"/>
</dbReference>
<dbReference type="Pfam" id="PF01502">
    <property type="entry name" value="PRA-CH"/>
    <property type="match status" value="1"/>
</dbReference>
<evidence type="ECO:0000256" key="10">
    <source>
        <dbReference type="ARBA" id="ARBA00022964"/>
    </source>
</evidence>
<evidence type="ECO:0000256" key="2">
    <source>
        <dbReference type="ARBA" id="ARBA00001460"/>
    </source>
</evidence>
<dbReference type="Pfam" id="PF01503">
    <property type="entry name" value="PRA-PH"/>
    <property type="match status" value="1"/>
</dbReference>
<evidence type="ECO:0000256" key="11">
    <source>
        <dbReference type="ARBA" id="ARBA00023002"/>
    </source>
</evidence>
<evidence type="ECO:0000256" key="13">
    <source>
        <dbReference type="ARBA" id="ARBA00023268"/>
    </source>
</evidence>
<dbReference type="EMBL" id="JWZX01001440">
    <property type="protein sequence ID" value="KOO33743.1"/>
    <property type="molecule type" value="Genomic_DNA"/>
</dbReference>
<dbReference type="InterPro" id="IPR044862">
    <property type="entry name" value="Pro_4_hyd_alph_FE2OG_OXY"/>
</dbReference>
<evidence type="ECO:0000256" key="12">
    <source>
        <dbReference type="ARBA" id="ARBA00023102"/>
    </source>
</evidence>
<dbReference type="InterPro" id="IPR002496">
    <property type="entry name" value="PRib_AMP_CycHydrolase_dom"/>
</dbReference>
<dbReference type="UniPathway" id="UPA00031">
    <property type="reaction ID" value="UER00007"/>
</dbReference>
<dbReference type="GO" id="GO:0016705">
    <property type="term" value="F:oxidoreductase activity, acting on paired donors, with incorporation or reduction of molecular oxygen"/>
    <property type="evidence" value="ECO:0007669"/>
    <property type="project" value="InterPro"/>
</dbReference>
<gene>
    <name evidence="15" type="ORF">Ctob_005508</name>
</gene>
<dbReference type="PANTHER" id="PTHR42945">
    <property type="entry name" value="HISTIDINE BIOSYNTHESIS BIFUNCTIONAL PROTEIN"/>
    <property type="match status" value="1"/>
</dbReference>
<accession>A0A0M0K5S8</accession>
<evidence type="ECO:0000259" key="14">
    <source>
        <dbReference type="SMART" id="SM00702"/>
    </source>
</evidence>
<keyword evidence="16" id="KW-1185">Reference proteome</keyword>
<comment type="pathway">
    <text evidence="4">Amino-acid biosynthesis; L-histidine biosynthesis; L-histidine from 5-phospho-alpha-D-ribose 1-diphosphate: step 3/9.</text>
</comment>
<evidence type="ECO:0000256" key="7">
    <source>
        <dbReference type="ARBA" id="ARBA00022741"/>
    </source>
</evidence>
<comment type="pathway">
    <text evidence="5">Amino-acid biosynthesis; L-histidine biosynthesis; L-histidine from 5-phospho-alpha-D-ribose 1-diphosphate: step 2/9.</text>
</comment>
<dbReference type="InterPro" id="IPR038019">
    <property type="entry name" value="PRib_AMP_CycHydrolase_sf"/>
</dbReference>
<dbReference type="InterPro" id="IPR006620">
    <property type="entry name" value="Pro_4_hyd_alph"/>
</dbReference>
<proteinExistence type="predicted"/>
<keyword evidence="9" id="KW-0067">ATP-binding</keyword>
<dbReference type="Gene3D" id="2.60.120.620">
    <property type="entry name" value="q2cbj1_9rhob like domain"/>
    <property type="match status" value="1"/>
</dbReference>
<comment type="cofactor">
    <cofactor evidence="3">
        <name>L-ascorbate</name>
        <dbReference type="ChEBI" id="CHEBI:38290"/>
    </cofactor>
</comment>
<evidence type="ECO:0000256" key="8">
    <source>
        <dbReference type="ARBA" id="ARBA00022801"/>
    </source>
</evidence>
<evidence type="ECO:0000256" key="9">
    <source>
        <dbReference type="ARBA" id="ARBA00022840"/>
    </source>
</evidence>
<dbReference type="Pfam" id="PF13640">
    <property type="entry name" value="2OG-FeII_Oxy_3"/>
    <property type="match status" value="1"/>
</dbReference>
<dbReference type="SUPFAM" id="SSF101386">
    <property type="entry name" value="all-alpha NTP pyrophosphatases"/>
    <property type="match status" value="1"/>
</dbReference>
<keyword evidence="12" id="KW-0368">Histidine biosynthesis</keyword>
<dbReference type="GO" id="GO:0004635">
    <property type="term" value="F:phosphoribosyl-AMP cyclohydrolase activity"/>
    <property type="evidence" value="ECO:0007669"/>
    <property type="project" value="UniProtKB-EC"/>
</dbReference>
<dbReference type="SMART" id="SM00702">
    <property type="entry name" value="P4Hc"/>
    <property type="match status" value="1"/>
</dbReference>
<keyword evidence="8" id="KW-0378">Hydrolase</keyword>
<evidence type="ECO:0000256" key="3">
    <source>
        <dbReference type="ARBA" id="ARBA00001961"/>
    </source>
</evidence>
<comment type="caution">
    <text evidence="15">The sequence shown here is derived from an EMBL/GenBank/DDBJ whole genome shotgun (WGS) entry which is preliminary data.</text>
</comment>
<evidence type="ECO:0000313" key="15">
    <source>
        <dbReference type="EMBL" id="KOO33743.1"/>
    </source>
</evidence>
<organism evidence="15 16">
    <name type="scientific">Chrysochromulina tobinii</name>
    <dbReference type="NCBI Taxonomy" id="1460289"/>
    <lineage>
        <taxon>Eukaryota</taxon>
        <taxon>Haptista</taxon>
        <taxon>Haptophyta</taxon>
        <taxon>Prymnesiophyceae</taxon>
        <taxon>Prymnesiales</taxon>
        <taxon>Chrysochromulinaceae</taxon>
        <taxon>Chrysochromulina</taxon>
    </lineage>
</organism>
<dbReference type="GO" id="GO:0005524">
    <property type="term" value="F:ATP binding"/>
    <property type="evidence" value="ECO:0007669"/>
    <property type="project" value="UniProtKB-KW"/>
</dbReference>
<evidence type="ECO:0000256" key="6">
    <source>
        <dbReference type="ARBA" id="ARBA00022605"/>
    </source>
</evidence>
<dbReference type="GO" id="GO:0000105">
    <property type="term" value="P:L-histidine biosynthetic process"/>
    <property type="evidence" value="ECO:0007669"/>
    <property type="project" value="UniProtKB-UniPathway"/>
</dbReference>
<dbReference type="GO" id="GO:0004636">
    <property type="term" value="F:phosphoribosyl-ATP diphosphatase activity"/>
    <property type="evidence" value="ECO:0007669"/>
    <property type="project" value="UniProtKB-EC"/>
</dbReference>
<dbReference type="OrthoDB" id="1703565at2759"/>
<dbReference type="Proteomes" id="UP000037460">
    <property type="component" value="Unassembled WGS sequence"/>
</dbReference>
<feature type="domain" description="Prolyl 4-hydroxylase alpha subunit" evidence="14">
    <location>
        <begin position="447"/>
        <end position="722"/>
    </location>
</feature>
<evidence type="ECO:0000256" key="4">
    <source>
        <dbReference type="ARBA" id="ARBA00005169"/>
    </source>
</evidence>
<dbReference type="InterPro" id="IPR021130">
    <property type="entry name" value="PRib-ATP_PPHydrolase-like"/>
</dbReference>
<comment type="catalytic activity">
    <reaction evidence="1">
        <text>1-(5-phospho-beta-D-ribosyl)-5'-AMP + H2O = 1-(5-phospho-beta-D-ribosyl)-5-[(5-phospho-beta-D-ribosylamino)methylideneamino]imidazole-4-carboxamide</text>
        <dbReference type="Rhea" id="RHEA:20049"/>
        <dbReference type="ChEBI" id="CHEBI:15377"/>
        <dbReference type="ChEBI" id="CHEBI:58435"/>
        <dbReference type="ChEBI" id="CHEBI:59457"/>
        <dbReference type="EC" id="3.5.4.19"/>
    </reaction>
</comment>
<sequence>MNRFSPSGEPLLGDQGFEVADVPSFEIVRRLGVASPLVLCLPAELLKAPPSEAICELMRETTTVVGPFALERADEAREWLSMGAHYALFLPPANLGIGAECPPAAKPLAEVVRAAAAEVAIPAERMMLLVDVPALENAAALARFQADIESLAAPAGSGCYECCKKETCGAVSGVCVVVPPGTSEKIEADLLGVLGPLAARDRLQVFLGGLSMLTSSAQPSSVGHLHHSFAIHALGAATLAEEANVATPAGGFVGAPPVAVVELPAAAASLYALFAAPALELGPAVAACVRTDRSDGLFPTLVLEADGAALGLVYSSTQSIGAALRCGRGVYWSRSRSSLWRKGDTSGAWQTLRRIQLDCDADALCFTVTQHGIPPAFCHKTSLSCWGQPTGLHALQLTLFARKASAPPGSYTKRLFDDATLLRNKLVEEAQELAEATEPDHVAAEAADLIYFAMVRCVAAGVGLPQISSHLDRRALKLERRPGHSKASRIAAGDAILSEAKGKAGAAPASTGALVGASTGAGRARWLPVIAFGVYALYFAPGTTLALGQRRVAALLALPSERLWRGIEPLLAVEYPEGTFYEPHFDFFGGGGGSDKLSEPAFTPPHGSNRFATVIVYLTSAGEPGDGGFVNGHTVFPFAGFVNGSDSLDGVAFAGAVPGAPACSFPAPSTPKAARGMLVQPRRGDAILFYDQRPDGSLDGRARHGSCPVVRGTKRVINVWAWNRDVIYR</sequence>
<keyword evidence="7" id="KW-0547">Nucleotide-binding</keyword>
<keyword evidence="10" id="KW-0223">Dioxygenase</keyword>
<keyword evidence="6" id="KW-0028">Amino-acid biosynthesis</keyword>
<dbReference type="PANTHER" id="PTHR42945:SF1">
    <property type="entry name" value="HISTIDINE BIOSYNTHESIS BIFUNCTIONAL PROTEIN HIS7"/>
    <property type="match status" value="1"/>
</dbReference>
<evidence type="ECO:0000256" key="5">
    <source>
        <dbReference type="ARBA" id="ARBA00005204"/>
    </source>
</evidence>
<keyword evidence="11" id="KW-0560">Oxidoreductase</keyword>
<comment type="catalytic activity">
    <reaction evidence="2">
        <text>1-(5-phospho-beta-D-ribosyl)-ATP + H2O = 1-(5-phospho-beta-D-ribosyl)-5'-AMP + diphosphate + H(+)</text>
        <dbReference type="Rhea" id="RHEA:22828"/>
        <dbReference type="ChEBI" id="CHEBI:15377"/>
        <dbReference type="ChEBI" id="CHEBI:15378"/>
        <dbReference type="ChEBI" id="CHEBI:33019"/>
        <dbReference type="ChEBI" id="CHEBI:59457"/>
        <dbReference type="ChEBI" id="CHEBI:73183"/>
        <dbReference type="EC" id="3.6.1.31"/>
    </reaction>
</comment>
<dbReference type="Gene3D" id="1.10.287.1080">
    <property type="entry name" value="MazG-like"/>
    <property type="match status" value="1"/>
</dbReference>
<dbReference type="GO" id="GO:0005506">
    <property type="term" value="F:iron ion binding"/>
    <property type="evidence" value="ECO:0007669"/>
    <property type="project" value="InterPro"/>
</dbReference>
<dbReference type="NCBIfam" id="TIGR03188">
    <property type="entry name" value="histidine_hisI"/>
    <property type="match status" value="1"/>
</dbReference>
<dbReference type="InterPro" id="IPR008179">
    <property type="entry name" value="HisE"/>
</dbReference>
<keyword evidence="13" id="KW-0511">Multifunctional enzyme</keyword>
<evidence type="ECO:0000256" key="1">
    <source>
        <dbReference type="ARBA" id="ARBA00000024"/>
    </source>
</evidence>